<dbReference type="InterPro" id="IPR013783">
    <property type="entry name" value="Ig-like_fold"/>
</dbReference>
<evidence type="ECO:0000313" key="3">
    <source>
        <dbReference type="Proteomes" id="UP001235939"/>
    </source>
</evidence>
<dbReference type="InterPro" id="IPR036179">
    <property type="entry name" value="Ig-like_dom_sf"/>
</dbReference>
<gene>
    <name evidence="2" type="ORF">LAZ67_4000065</name>
</gene>
<proteinExistence type="predicted"/>
<organism evidence="2 3">
    <name type="scientific">Cordylochernes scorpioides</name>
    <dbReference type="NCBI Taxonomy" id="51811"/>
    <lineage>
        <taxon>Eukaryota</taxon>
        <taxon>Metazoa</taxon>
        <taxon>Ecdysozoa</taxon>
        <taxon>Arthropoda</taxon>
        <taxon>Chelicerata</taxon>
        <taxon>Arachnida</taxon>
        <taxon>Pseudoscorpiones</taxon>
        <taxon>Cheliferoidea</taxon>
        <taxon>Chernetidae</taxon>
        <taxon>Cordylochernes</taxon>
    </lineage>
</organism>
<keyword evidence="3" id="KW-1185">Reference proteome</keyword>
<sequence>MQQISVLKGLRKHLGVSGSHYVAVAGGRASLPCGVPIAEANISLILWYKGDSGVPVYTVDARKGALKGARHFPAASLKGRTRFQLAHPRPALDIDPVTEEDADEYKCRVDYRRSRTVTRTLTLAVIGQLLCTLLC</sequence>
<dbReference type="Proteomes" id="UP001235939">
    <property type="component" value="Chromosome 04"/>
</dbReference>
<feature type="domain" description="Ig-like" evidence="1">
    <location>
        <begin position="26"/>
        <end position="118"/>
    </location>
</feature>
<evidence type="ECO:0000313" key="2">
    <source>
        <dbReference type="EMBL" id="UYV66077.1"/>
    </source>
</evidence>
<reference evidence="2 3" key="1">
    <citation type="submission" date="2022-01" db="EMBL/GenBank/DDBJ databases">
        <title>A chromosomal length assembly of Cordylochernes scorpioides.</title>
        <authorList>
            <person name="Zeh D."/>
            <person name="Zeh J."/>
        </authorList>
    </citation>
    <scope>NUCLEOTIDE SEQUENCE [LARGE SCALE GENOMIC DNA]</scope>
    <source>
        <strain evidence="2">IN4F17</strain>
        <tissue evidence="2">Whole Body</tissue>
    </source>
</reference>
<evidence type="ECO:0000259" key="1">
    <source>
        <dbReference type="PROSITE" id="PS50835"/>
    </source>
</evidence>
<protein>
    <recommendedName>
        <fullName evidence="1">Ig-like domain-containing protein</fullName>
    </recommendedName>
</protein>
<dbReference type="Gene3D" id="2.60.40.10">
    <property type="entry name" value="Immunoglobulins"/>
    <property type="match status" value="1"/>
</dbReference>
<dbReference type="SMART" id="SM00409">
    <property type="entry name" value="IG"/>
    <property type="match status" value="1"/>
</dbReference>
<name>A0ABY6KE88_9ARAC</name>
<dbReference type="PANTHER" id="PTHR23278:SF19">
    <property type="entry name" value="OBSCURIN"/>
    <property type="match status" value="1"/>
</dbReference>
<dbReference type="EMBL" id="CP092866">
    <property type="protein sequence ID" value="UYV66077.1"/>
    <property type="molecule type" value="Genomic_DNA"/>
</dbReference>
<dbReference type="SUPFAM" id="SSF48726">
    <property type="entry name" value="Immunoglobulin"/>
    <property type="match status" value="1"/>
</dbReference>
<dbReference type="PANTHER" id="PTHR23278">
    <property type="entry name" value="SIDESTEP PROTEIN"/>
    <property type="match status" value="1"/>
</dbReference>
<dbReference type="InterPro" id="IPR003599">
    <property type="entry name" value="Ig_sub"/>
</dbReference>
<accession>A0ABY6KE88</accession>
<dbReference type="InterPro" id="IPR007110">
    <property type="entry name" value="Ig-like_dom"/>
</dbReference>
<dbReference type="PROSITE" id="PS50835">
    <property type="entry name" value="IG_LIKE"/>
    <property type="match status" value="1"/>
</dbReference>